<feature type="non-terminal residue" evidence="2">
    <location>
        <position position="1"/>
    </location>
</feature>
<evidence type="ECO:0000313" key="2">
    <source>
        <dbReference type="EMBL" id="GFD26099.1"/>
    </source>
</evidence>
<sequence length="85" mass="10063">EDDGNGEEDQGLRISEEERIQEEEEADELYRDTNQFAEAVSKIPRIVHQYMTQKMTKAAREAVQIQTDRLQDSFQRENDEFLRTI</sequence>
<evidence type="ECO:0000256" key="1">
    <source>
        <dbReference type="SAM" id="MobiDB-lite"/>
    </source>
</evidence>
<accession>A0A699UXV7</accession>
<protein>
    <submittedName>
        <fullName evidence="2">Uncharacterized protein</fullName>
    </submittedName>
</protein>
<feature type="region of interest" description="Disordered" evidence="1">
    <location>
        <begin position="1"/>
        <end position="30"/>
    </location>
</feature>
<reference evidence="2" key="1">
    <citation type="journal article" date="2019" name="Sci. Rep.">
        <title>Draft genome of Tanacetum cinerariifolium, the natural source of mosquito coil.</title>
        <authorList>
            <person name="Yamashiro T."/>
            <person name="Shiraishi A."/>
            <person name="Satake H."/>
            <person name="Nakayama K."/>
        </authorList>
    </citation>
    <scope>NUCLEOTIDE SEQUENCE</scope>
</reference>
<dbReference type="AlphaFoldDB" id="A0A699UXV7"/>
<comment type="caution">
    <text evidence="2">The sequence shown here is derived from an EMBL/GenBank/DDBJ whole genome shotgun (WGS) entry which is preliminary data.</text>
</comment>
<name>A0A699UXV7_TANCI</name>
<feature type="non-terminal residue" evidence="2">
    <location>
        <position position="85"/>
    </location>
</feature>
<proteinExistence type="predicted"/>
<gene>
    <name evidence="2" type="ORF">Tci_898068</name>
</gene>
<dbReference type="EMBL" id="BKCJ011365819">
    <property type="protein sequence ID" value="GFD26099.1"/>
    <property type="molecule type" value="Genomic_DNA"/>
</dbReference>
<organism evidence="2">
    <name type="scientific">Tanacetum cinerariifolium</name>
    <name type="common">Dalmatian daisy</name>
    <name type="synonym">Chrysanthemum cinerariifolium</name>
    <dbReference type="NCBI Taxonomy" id="118510"/>
    <lineage>
        <taxon>Eukaryota</taxon>
        <taxon>Viridiplantae</taxon>
        <taxon>Streptophyta</taxon>
        <taxon>Embryophyta</taxon>
        <taxon>Tracheophyta</taxon>
        <taxon>Spermatophyta</taxon>
        <taxon>Magnoliopsida</taxon>
        <taxon>eudicotyledons</taxon>
        <taxon>Gunneridae</taxon>
        <taxon>Pentapetalae</taxon>
        <taxon>asterids</taxon>
        <taxon>campanulids</taxon>
        <taxon>Asterales</taxon>
        <taxon>Asteraceae</taxon>
        <taxon>Asteroideae</taxon>
        <taxon>Anthemideae</taxon>
        <taxon>Anthemidinae</taxon>
        <taxon>Tanacetum</taxon>
    </lineage>
</organism>